<dbReference type="SUPFAM" id="SSF51182">
    <property type="entry name" value="RmlC-like cupins"/>
    <property type="match status" value="1"/>
</dbReference>
<protein>
    <submittedName>
        <fullName evidence="2">Cupin domain-containing protein</fullName>
    </submittedName>
</protein>
<sequence>MRHQDRLLDGTNFQRRKATADTKRKVKGWDEWECTDATFQHDYDRKVTMFVQQGSATLTFGDGEMVDIEAGDTLTIQPGVSASWNIAPPIRNLYCYHDTFTSAENRVAQVNWHGKQA</sequence>
<reference evidence="2 3" key="1">
    <citation type="submission" date="2023-10" db="EMBL/GenBank/DDBJ databases">
        <title>Eight complete genome sequences of bacteria isolated from laboratory stock of Giant Kelp gametophytes.</title>
        <authorList>
            <person name="Tolentino B."/>
            <person name="Nuzhdin S."/>
        </authorList>
    </citation>
    <scope>NUCLEOTIDE SEQUENCE [LARGE SCALE GENOMIC DNA]</scope>
    <source>
        <strain evidence="2 3">LC.270.F.C4</strain>
    </source>
</reference>
<name>A0ABZ0HEK7_TRISK</name>
<dbReference type="InterPro" id="IPR014710">
    <property type="entry name" value="RmlC-like_jellyroll"/>
</dbReference>
<dbReference type="PANTHER" id="PTHR33271:SF22">
    <property type="entry name" value="OS04G0445200 PROTEIN"/>
    <property type="match status" value="1"/>
</dbReference>
<dbReference type="InterPro" id="IPR008579">
    <property type="entry name" value="UGlyAH_Cupin_dom"/>
</dbReference>
<evidence type="ECO:0000259" key="1">
    <source>
        <dbReference type="Pfam" id="PF05899"/>
    </source>
</evidence>
<dbReference type="PANTHER" id="PTHR33271">
    <property type="entry name" value="OS04G0445200 PROTEIN"/>
    <property type="match status" value="1"/>
</dbReference>
<dbReference type="Gene3D" id="2.60.120.10">
    <property type="entry name" value="Jelly Rolls"/>
    <property type="match status" value="1"/>
</dbReference>
<dbReference type="Proteomes" id="UP001302666">
    <property type="component" value="Chromosome"/>
</dbReference>
<feature type="domain" description="(S)-ureidoglycine aminohydrolase cupin" evidence="1">
    <location>
        <begin position="25"/>
        <end position="92"/>
    </location>
</feature>
<accession>A0ABZ0HEK7</accession>
<dbReference type="InterPro" id="IPR011051">
    <property type="entry name" value="RmlC_Cupin_sf"/>
</dbReference>
<organism evidence="2 3">
    <name type="scientific">Tritonibacter scottomollicae</name>
    <name type="common">Epibacterium scottomollicae</name>
    <dbReference type="NCBI Taxonomy" id="483013"/>
    <lineage>
        <taxon>Bacteria</taxon>
        <taxon>Pseudomonadati</taxon>
        <taxon>Pseudomonadota</taxon>
        <taxon>Alphaproteobacteria</taxon>
        <taxon>Rhodobacterales</taxon>
        <taxon>Paracoccaceae</taxon>
        <taxon>Tritonibacter</taxon>
    </lineage>
</organism>
<dbReference type="Pfam" id="PF05899">
    <property type="entry name" value="Cupin_3"/>
    <property type="match status" value="1"/>
</dbReference>
<evidence type="ECO:0000313" key="2">
    <source>
        <dbReference type="EMBL" id="WOI33074.1"/>
    </source>
</evidence>
<gene>
    <name evidence="2" type="ORF">R1T40_19395</name>
</gene>
<dbReference type="EMBL" id="CP136704">
    <property type="protein sequence ID" value="WOI33074.1"/>
    <property type="molecule type" value="Genomic_DNA"/>
</dbReference>
<dbReference type="RefSeq" id="WP_317385296.1">
    <property type="nucleotide sequence ID" value="NZ_CP136704.1"/>
</dbReference>
<evidence type="ECO:0000313" key="3">
    <source>
        <dbReference type="Proteomes" id="UP001302666"/>
    </source>
</evidence>
<proteinExistence type="predicted"/>
<keyword evidence="3" id="KW-1185">Reference proteome</keyword>